<keyword evidence="7" id="KW-0175">Coiled coil</keyword>
<feature type="region of interest" description="Disordered" evidence="8">
    <location>
        <begin position="1"/>
        <end position="73"/>
    </location>
</feature>
<proteinExistence type="inferred from homology"/>
<feature type="coiled-coil region" evidence="7">
    <location>
        <begin position="84"/>
        <end position="141"/>
    </location>
</feature>
<sequence length="193" mass="21870">MDETGQQQPNFDDDPAAGFLAREQDELQGIMSDDAPLSTDVAPPTGEGLQSGSGLFGSQLADEQPVSSDPYSFISQMDETPECIRQWKQEQEKMLAEKDGEEAEALEELRANAKKELEDWYTHFEDQLKHTKESNRQAEEAFIEERDNTTPGHEWEKVANICDFNPKSNKNTKDVSRMRSMFLQLKQTPPVKA</sequence>
<dbReference type="eggNOG" id="KOG4031">
    <property type="taxonomic scope" value="Eukaryota"/>
</dbReference>
<dbReference type="GO" id="GO:0030130">
    <property type="term" value="C:clathrin coat of trans-Golgi network vesicle"/>
    <property type="evidence" value="ECO:0007669"/>
    <property type="project" value="InterPro"/>
</dbReference>
<evidence type="ECO:0000256" key="1">
    <source>
        <dbReference type="ARBA" id="ARBA00004180"/>
    </source>
</evidence>
<keyword evidence="10" id="KW-1185">Reference proteome</keyword>
<evidence type="ECO:0000256" key="5">
    <source>
        <dbReference type="ARBA" id="ARBA00023329"/>
    </source>
</evidence>
<dbReference type="OMA" id="MIKWREE"/>
<dbReference type="PANTHER" id="PTHR10639:SF7">
    <property type="entry name" value="CLATHRIN LIGHT CHAIN"/>
    <property type="match status" value="1"/>
</dbReference>
<dbReference type="GO" id="GO:0005198">
    <property type="term" value="F:structural molecule activity"/>
    <property type="evidence" value="ECO:0007669"/>
    <property type="project" value="InterPro"/>
</dbReference>
<keyword evidence="5 6" id="KW-0968">Cytoplasmic vesicle</keyword>
<dbReference type="GO" id="GO:0030132">
    <property type="term" value="C:clathrin coat of coated pit"/>
    <property type="evidence" value="ECO:0007669"/>
    <property type="project" value="InterPro"/>
</dbReference>
<dbReference type="PANTHER" id="PTHR10639">
    <property type="entry name" value="CLATHRIN LIGHT CHAIN"/>
    <property type="match status" value="1"/>
</dbReference>
<dbReference type="GO" id="GO:0032050">
    <property type="term" value="F:clathrin heavy chain binding"/>
    <property type="evidence" value="ECO:0007669"/>
    <property type="project" value="TreeGrafter"/>
</dbReference>
<keyword evidence="3 6" id="KW-0472">Membrane</keyword>
<dbReference type="InParanoid" id="A0A1X7V3V9"/>
<keyword evidence="4 6" id="KW-0168">Coated pit</keyword>
<accession>A0A1X7V3V9</accession>
<comment type="subcellular location">
    <subcellularLocation>
        <location evidence="1 6">Cytoplasmic vesicle membrane</location>
        <topology evidence="1 6">Peripheral membrane protein</topology>
        <orientation evidence="1 6">Cytoplasmic side</orientation>
    </subcellularLocation>
    <subcellularLocation>
        <location evidence="6">Membrane</location>
        <location evidence="6">Coated pit</location>
        <topology evidence="6">Peripheral membrane protein</topology>
        <orientation evidence="6">Cytoplasmic side</orientation>
    </subcellularLocation>
    <text evidence="6">Cytoplasmic face of coated pits and vesicles.</text>
</comment>
<dbReference type="GO" id="GO:0072583">
    <property type="term" value="P:clathrin-dependent endocytosis"/>
    <property type="evidence" value="ECO:0007669"/>
    <property type="project" value="TreeGrafter"/>
</dbReference>
<feature type="compositionally biased region" description="Polar residues" evidence="8">
    <location>
        <begin position="1"/>
        <end position="10"/>
    </location>
</feature>
<reference evidence="10" key="1">
    <citation type="journal article" date="2010" name="Nature">
        <title>The Amphimedon queenslandica genome and the evolution of animal complexity.</title>
        <authorList>
            <person name="Srivastava M."/>
            <person name="Simakov O."/>
            <person name="Chapman J."/>
            <person name="Fahey B."/>
            <person name="Gauthier M.E."/>
            <person name="Mitros T."/>
            <person name="Richards G.S."/>
            <person name="Conaco C."/>
            <person name="Dacre M."/>
            <person name="Hellsten U."/>
            <person name="Larroux C."/>
            <person name="Putnam N.H."/>
            <person name="Stanke M."/>
            <person name="Adamska M."/>
            <person name="Darling A."/>
            <person name="Degnan S.M."/>
            <person name="Oakley T.H."/>
            <person name="Plachetzki D.C."/>
            <person name="Zhai Y."/>
            <person name="Adamski M."/>
            <person name="Calcino A."/>
            <person name="Cummins S.F."/>
            <person name="Goodstein D.M."/>
            <person name="Harris C."/>
            <person name="Jackson D.J."/>
            <person name="Leys S.P."/>
            <person name="Shu S."/>
            <person name="Woodcroft B.J."/>
            <person name="Vervoort M."/>
            <person name="Kosik K.S."/>
            <person name="Manning G."/>
            <person name="Degnan B.M."/>
            <person name="Rokhsar D.S."/>
        </authorList>
    </citation>
    <scope>NUCLEOTIDE SEQUENCE [LARGE SCALE GENOMIC DNA]</scope>
</reference>
<comment type="similarity">
    <text evidence="2 6">Belongs to the clathrin light chain family.</text>
</comment>
<dbReference type="EnsemblMetazoa" id="XM_003385910.3">
    <property type="protein sequence ID" value="XP_003385958.1"/>
    <property type="gene ID" value="LOC100637504"/>
</dbReference>
<dbReference type="EnsemblMetazoa" id="Aqu2.1.34242_001">
    <property type="protein sequence ID" value="Aqu2.1.34242_001"/>
    <property type="gene ID" value="Aqu2.1.34242"/>
</dbReference>
<evidence type="ECO:0000256" key="7">
    <source>
        <dbReference type="SAM" id="Coils"/>
    </source>
</evidence>
<comment type="function">
    <text evidence="6">Clathrin is the major protein of the polyhedral coat of coated pits and vesicles.</text>
</comment>
<evidence type="ECO:0000313" key="10">
    <source>
        <dbReference type="Proteomes" id="UP000007879"/>
    </source>
</evidence>
<dbReference type="OrthoDB" id="5512at2759"/>
<evidence type="ECO:0000256" key="4">
    <source>
        <dbReference type="ARBA" id="ARBA00023176"/>
    </source>
</evidence>
<dbReference type="KEGG" id="aqu:100637504"/>
<dbReference type="GO" id="GO:0006886">
    <property type="term" value="P:intracellular protein transport"/>
    <property type="evidence" value="ECO:0007669"/>
    <property type="project" value="InterPro"/>
</dbReference>
<dbReference type="InterPro" id="IPR000996">
    <property type="entry name" value="Clathrin_L-chain"/>
</dbReference>
<dbReference type="Proteomes" id="UP000007879">
    <property type="component" value="Unassembled WGS sequence"/>
</dbReference>
<evidence type="ECO:0000256" key="8">
    <source>
        <dbReference type="SAM" id="MobiDB-lite"/>
    </source>
</evidence>
<dbReference type="FunCoup" id="A0A1X7V3V9">
    <property type="interactions" value="998"/>
</dbReference>
<organism evidence="9">
    <name type="scientific">Amphimedon queenslandica</name>
    <name type="common">Sponge</name>
    <dbReference type="NCBI Taxonomy" id="400682"/>
    <lineage>
        <taxon>Eukaryota</taxon>
        <taxon>Metazoa</taxon>
        <taxon>Porifera</taxon>
        <taxon>Demospongiae</taxon>
        <taxon>Heteroscleromorpha</taxon>
        <taxon>Haplosclerida</taxon>
        <taxon>Niphatidae</taxon>
        <taxon>Amphimedon</taxon>
    </lineage>
</organism>
<gene>
    <name evidence="9" type="primary">100637504</name>
</gene>
<dbReference type="STRING" id="400682.A0A1X7V3V9"/>
<evidence type="ECO:0000256" key="2">
    <source>
        <dbReference type="ARBA" id="ARBA00005263"/>
    </source>
</evidence>
<name>A0A1X7V3V9_AMPQE</name>
<protein>
    <recommendedName>
        <fullName evidence="6">Clathrin light chain</fullName>
    </recommendedName>
</protein>
<evidence type="ECO:0000313" key="9">
    <source>
        <dbReference type="EnsemblMetazoa" id="Aqu2.1.34242_001"/>
    </source>
</evidence>
<reference evidence="9" key="2">
    <citation type="submission" date="2017-05" db="UniProtKB">
        <authorList>
            <consortium name="EnsemblMetazoa"/>
        </authorList>
    </citation>
    <scope>IDENTIFICATION</scope>
</reference>
<evidence type="ECO:0000256" key="6">
    <source>
        <dbReference type="RuleBase" id="RU363137"/>
    </source>
</evidence>
<evidence type="ECO:0000256" key="3">
    <source>
        <dbReference type="ARBA" id="ARBA00023136"/>
    </source>
</evidence>
<dbReference type="AlphaFoldDB" id="A0A1X7V3V9"/>
<dbReference type="Pfam" id="PF01086">
    <property type="entry name" value="Clathrin_lg_ch"/>
    <property type="match status" value="1"/>
</dbReference>